<evidence type="ECO:0000256" key="2">
    <source>
        <dbReference type="ARBA" id="ARBA00005179"/>
    </source>
</evidence>
<evidence type="ECO:0000256" key="9">
    <source>
        <dbReference type="PIRSR" id="PIRSR602401-1"/>
    </source>
</evidence>
<dbReference type="AlphaFoldDB" id="A0A1C7LT03"/>
<sequence>MALNILLGVLALGTVWLSWRLLRNYMTKSPLDNIPGPAPTSWHTGNLGQLFDRHNGWAFVREISEVYGPVSQINGLLGERILHVFDPKAMPQYSRQGSGELRPPRLALNVDGPQHDTESHVLNFIILGSHHRRQRKMLNPVFSASHLRHMVPVFYGITHKLRDAIASKIRSGSEEIDVLNWMGRTALELIGQSGLGYSFDSLVADVPNVHGEAVKSFIPATHKLVILQRLFPNVTSYGSPGFRRAVIDVIPFQPLQRLKHIVDTMHAKSIEIFTAKKTALDKGDEALVLQVGEGKDIMSILLKANMSASAEDRLPEDELIAQMSSLIFAAMDTTSNALSRILHTLAQHPDVQDRLRKEILDARDGKDLEYDDLVDLPYMDAVCRETLRLFPPASLTFREAKKDTMLPLSEPVHGRDGSMIHEIPISKGTSIFIGVTGSNSSKALWGEDAYEWKPDRWLSPLPRALEEARIPGVYSNLMTFFGGGRSCIGFKFSQLEMKVVLSILMANFTFELADKPIQWNLAGVSYPTAGKESNKPELPMKVNPSSVFTPDSVRCGVWLVRTCDISKPGLSAERKHSLSECVMDTLAAVSTHSREISIGQCTRTSVSILVNR</sequence>
<accession>A0A1C7LT03</accession>
<keyword evidence="4 9" id="KW-0349">Heme</keyword>
<comment type="similarity">
    <text evidence="3">Belongs to the cytochrome P450 family.</text>
</comment>
<evidence type="ECO:0000256" key="7">
    <source>
        <dbReference type="ARBA" id="ARBA00023004"/>
    </source>
</evidence>
<name>A0A1C7LT03_GRIFR</name>
<protein>
    <submittedName>
        <fullName evidence="10">Docosahexaenoic acid omega-hydroxylase CYP4F3</fullName>
    </submittedName>
</protein>
<evidence type="ECO:0000256" key="5">
    <source>
        <dbReference type="ARBA" id="ARBA00022723"/>
    </source>
</evidence>
<dbReference type="GO" id="GO:0005506">
    <property type="term" value="F:iron ion binding"/>
    <property type="evidence" value="ECO:0007669"/>
    <property type="project" value="InterPro"/>
</dbReference>
<dbReference type="SUPFAM" id="SSF48264">
    <property type="entry name" value="Cytochrome P450"/>
    <property type="match status" value="1"/>
</dbReference>
<dbReference type="EMBL" id="LUGG01000023">
    <property type="protein sequence ID" value="OBZ67961.1"/>
    <property type="molecule type" value="Genomic_DNA"/>
</dbReference>
<dbReference type="Pfam" id="PF00067">
    <property type="entry name" value="p450"/>
    <property type="match status" value="1"/>
</dbReference>
<dbReference type="InterPro" id="IPR001128">
    <property type="entry name" value="Cyt_P450"/>
</dbReference>
<evidence type="ECO:0000256" key="4">
    <source>
        <dbReference type="ARBA" id="ARBA00022617"/>
    </source>
</evidence>
<dbReference type="PANTHER" id="PTHR24305">
    <property type="entry name" value="CYTOCHROME P450"/>
    <property type="match status" value="1"/>
</dbReference>
<dbReference type="InterPro" id="IPR036396">
    <property type="entry name" value="Cyt_P450_sf"/>
</dbReference>
<organism evidence="10 11">
    <name type="scientific">Grifola frondosa</name>
    <name type="common">Maitake</name>
    <name type="synonym">Polyporus frondosus</name>
    <dbReference type="NCBI Taxonomy" id="5627"/>
    <lineage>
        <taxon>Eukaryota</taxon>
        <taxon>Fungi</taxon>
        <taxon>Dikarya</taxon>
        <taxon>Basidiomycota</taxon>
        <taxon>Agaricomycotina</taxon>
        <taxon>Agaricomycetes</taxon>
        <taxon>Polyporales</taxon>
        <taxon>Grifolaceae</taxon>
        <taxon>Grifola</taxon>
    </lineage>
</organism>
<evidence type="ECO:0000313" key="10">
    <source>
        <dbReference type="EMBL" id="OBZ67961.1"/>
    </source>
</evidence>
<keyword evidence="8" id="KW-0503">Monooxygenase</keyword>
<dbReference type="GO" id="GO:0016705">
    <property type="term" value="F:oxidoreductase activity, acting on paired donors, with incorporation or reduction of molecular oxygen"/>
    <property type="evidence" value="ECO:0007669"/>
    <property type="project" value="InterPro"/>
</dbReference>
<dbReference type="PRINTS" id="PR00385">
    <property type="entry name" value="P450"/>
</dbReference>
<dbReference type="PRINTS" id="PR00463">
    <property type="entry name" value="EP450I"/>
</dbReference>
<dbReference type="Proteomes" id="UP000092993">
    <property type="component" value="Unassembled WGS sequence"/>
</dbReference>
<dbReference type="InterPro" id="IPR050121">
    <property type="entry name" value="Cytochrome_P450_monoxygenase"/>
</dbReference>
<proteinExistence type="inferred from homology"/>
<dbReference type="OrthoDB" id="1470350at2759"/>
<comment type="cofactor">
    <cofactor evidence="1 9">
        <name>heme</name>
        <dbReference type="ChEBI" id="CHEBI:30413"/>
    </cofactor>
</comment>
<feature type="binding site" description="axial binding residue" evidence="9">
    <location>
        <position position="487"/>
    </location>
    <ligand>
        <name>heme</name>
        <dbReference type="ChEBI" id="CHEBI:30413"/>
    </ligand>
    <ligandPart>
        <name>Fe</name>
        <dbReference type="ChEBI" id="CHEBI:18248"/>
    </ligandPart>
</feature>
<dbReference type="STRING" id="5627.A0A1C7LT03"/>
<evidence type="ECO:0000256" key="3">
    <source>
        <dbReference type="ARBA" id="ARBA00010617"/>
    </source>
</evidence>
<keyword evidence="6" id="KW-0560">Oxidoreductase</keyword>
<comment type="caution">
    <text evidence="10">The sequence shown here is derived from an EMBL/GenBank/DDBJ whole genome shotgun (WGS) entry which is preliminary data.</text>
</comment>
<keyword evidence="7 9" id="KW-0408">Iron</keyword>
<dbReference type="PANTHER" id="PTHR24305:SF166">
    <property type="entry name" value="CYTOCHROME P450 12A4, MITOCHONDRIAL-RELATED"/>
    <property type="match status" value="1"/>
</dbReference>
<evidence type="ECO:0000256" key="1">
    <source>
        <dbReference type="ARBA" id="ARBA00001971"/>
    </source>
</evidence>
<dbReference type="InterPro" id="IPR002401">
    <property type="entry name" value="Cyt_P450_E_grp-I"/>
</dbReference>
<dbReference type="GO" id="GO:0020037">
    <property type="term" value="F:heme binding"/>
    <property type="evidence" value="ECO:0007669"/>
    <property type="project" value="InterPro"/>
</dbReference>
<keyword evidence="11" id="KW-1185">Reference proteome</keyword>
<dbReference type="Gene3D" id="1.10.630.10">
    <property type="entry name" value="Cytochrome P450"/>
    <property type="match status" value="1"/>
</dbReference>
<dbReference type="GO" id="GO:0004497">
    <property type="term" value="F:monooxygenase activity"/>
    <property type="evidence" value="ECO:0007669"/>
    <property type="project" value="UniProtKB-KW"/>
</dbReference>
<keyword evidence="5 9" id="KW-0479">Metal-binding</keyword>
<evidence type="ECO:0000256" key="8">
    <source>
        <dbReference type="ARBA" id="ARBA00023033"/>
    </source>
</evidence>
<dbReference type="OMA" id="GMGHSFD"/>
<dbReference type="CDD" id="cd11069">
    <property type="entry name" value="CYP_FUM15-like"/>
    <property type="match status" value="1"/>
</dbReference>
<evidence type="ECO:0000313" key="11">
    <source>
        <dbReference type="Proteomes" id="UP000092993"/>
    </source>
</evidence>
<evidence type="ECO:0000256" key="6">
    <source>
        <dbReference type="ARBA" id="ARBA00023002"/>
    </source>
</evidence>
<comment type="pathway">
    <text evidence="2">Secondary metabolite biosynthesis.</text>
</comment>
<gene>
    <name evidence="10" type="primary">CYP4F3_0</name>
    <name evidence="10" type="ORF">A0H81_12314</name>
</gene>
<reference evidence="10 11" key="1">
    <citation type="submission" date="2016-03" db="EMBL/GenBank/DDBJ databases">
        <title>Whole genome sequencing of Grifola frondosa 9006-11.</title>
        <authorList>
            <person name="Min B."/>
            <person name="Park H."/>
            <person name="Kim J.-G."/>
            <person name="Cho H."/>
            <person name="Oh Y.-L."/>
            <person name="Kong W.-S."/>
            <person name="Choi I.-G."/>
        </authorList>
    </citation>
    <scope>NUCLEOTIDE SEQUENCE [LARGE SCALE GENOMIC DNA]</scope>
    <source>
        <strain evidence="10 11">9006-11</strain>
    </source>
</reference>